<dbReference type="AlphaFoldDB" id="A0A0C9UWI3"/>
<organism evidence="1 2">
    <name type="scientific">Sphaerobolus stellatus (strain SS14)</name>
    <dbReference type="NCBI Taxonomy" id="990650"/>
    <lineage>
        <taxon>Eukaryota</taxon>
        <taxon>Fungi</taxon>
        <taxon>Dikarya</taxon>
        <taxon>Basidiomycota</taxon>
        <taxon>Agaricomycotina</taxon>
        <taxon>Agaricomycetes</taxon>
        <taxon>Phallomycetidae</taxon>
        <taxon>Geastrales</taxon>
        <taxon>Sphaerobolaceae</taxon>
        <taxon>Sphaerobolus</taxon>
    </lineage>
</organism>
<gene>
    <name evidence="1" type="ORF">M422DRAFT_264399</name>
</gene>
<evidence type="ECO:0000313" key="2">
    <source>
        <dbReference type="Proteomes" id="UP000054279"/>
    </source>
</evidence>
<evidence type="ECO:0000313" key="1">
    <source>
        <dbReference type="EMBL" id="KIJ33632.1"/>
    </source>
</evidence>
<protein>
    <recommendedName>
        <fullName evidence="3">Methanethiol oxidase</fullName>
    </recommendedName>
</protein>
<reference evidence="1 2" key="1">
    <citation type="submission" date="2014-06" db="EMBL/GenBank/DDBJ databases">
        <title>Evolutionary Origins and Diversification of the Mycorrhizal Mutualists.</title>
        <authorList>
            <consortium name="DOE Joint Genome Institute"/>
            <consortium name="Mycorrhizal Genomics Consortium"/>
            <person name="Kohler A."/>
            <person name="Kuo A."/>
            <person name="Nagy L.G."/>
            <person name="Floudas D."/>
            <person name="Copeland A."/>
            <person name="Barry K.W."/>
            <person name="Cichocki N."/>
            <person name="Veneault-Fourrey C."/>
            <person name="LaButti K."/>
            <person name="Lindquist E.A."/>
            <person name="Lipzen A."/>
            <person name="Lundell T."/>
            <person name="Morin E."/>
            <person name="Murat C."/>
            <person name="Riley R."/>
            <person name="Ohm R."/>
            <person name="Sun H."/>
            <person name="Tunlid A."/>
            <person name="Henrissat B."/>
            <person name="Grigoriev I.V."/>
            <person name="Hibbett D.S."/>
            <person name="Martin F."/>
        </authorList>
    </citation>
    <scope>NUCLEOTIDE SEQUENCE [LARGE SCALE GENOMIC DNA]</scope>
    <source>
        <strain evidence="1 2">SS14</strain>
    </source>
</reference>
<keyword evidence="2" id="KW-1185">Reference proteome</keyword>
<evidence type="ECO:0008006" key="3">
    <source>
        <dbReference type="Google" id="ProtNLM"/>
    </source>
</evidence>
<proteinExistence type="predicted"/>
<dbReference type="InterPro" id="IPR015943">
    <property type="entry name" value="WD40/YVTN_repeat-like_dom_sf"/>
</dbReference>
<dbReference type="HOGENOM" id="CLU_037887_0_0_1"/>
<accession>A0A0C9UWI3</accession>
<sequence length="389" mass="40686">MAREPESQIAGAAYFMTNEPTGNFIVSSAIGRDGKVTVKAAISAGGVGLRIIKTLTPTDPLFSQGSVTVAGNSLYVVNPGSNTVAAFDIDRNDPTKLQPVGKPVDSGGEFPISVAVSQKRGLICVLNAGRINGVNCYKRNGPRGLIPAPNTQRLFHLNQTTPPVIQPGPNGFSHVIFDESETQLIVSVRNVDGTPLGFLAVWDINVNTGALSPNFRQIAINGAPTPFGLAVLPGKNAIIATDPLGSGYDIFDLNAGPRNRSGIFSVPGQAALCWSVYNPKSGNVFLVDSILSVITEVKVDEKLRSSIVKQYPLAVGSDAALDASIATVNGNEFLYVLVGGTQAINVLSVPSPGNASVIQELLFADAVANLGVTQDLAYLQGMAIFLTDA</sequence>
<name>A0A0C9UWI3_SPHS4</name>
<dbReference type="Gene3D" id="2.130.10.10">
    <property type="entry name" value="YVTN repeat-like/Quinoprotein amine dehydrogenase"/>
    <property type="match status" value="1"/>
</dbReference>
<dbReference type="EMBL" id="KN837210">
    <property type="protein sequence ID" value="KIJ33632.1"/>
    <property type="molecule type" value="Genomic_DNA"/>
</dbReference>
<dbReference type="Proteomes" id="UP000054279">
    <property type="component" value="Unassembled WGS sequence"/>
</dbReference>
<dbReference type="OrthoDB" id="10006285at2759"/>
<dbReference type="SUPFAM" id="SSF75011">
    <property type="entry name" value="3-carboxy-cis,cis-mucoante lactonizing enzyme"/>
    <property type="match status" value="1"/>
</dbReference>